<dbReference type="InterPro" id="IPR001789">
    <property type="entry name" value="Sig_transdc_resp-reg_receiver"/>
</dbReference>
<keyword evidence="9" id="KW-0808">Transferase</keyword>
<gene>
    <name evidence="9" type="ORF">EU981_01705</name>
</gene>
<evidence type="ECO:0000256" key="4">
    <source>
        <dbReference type="PROSITE-ProRule" id="PRU00169"/>
    </source>
</evidence>
<dbReference type="Proteomes" id="UP000736856">
    <property type="component" value="Unassembled WGS sequence"/>
</dbReference>
<evidence type="ECO:0000256" key="3">
    <source>
        <dbReference type="ARBA" id="ARBA00022553"/>
    </source>
</evidence>
<comment type="catalytic activity">
    <reaction evidence="1">
        <text>ATP + protein L-histidine = ADP + protein N-phospho-L-histidine.</text>
        <dbReference type="EC" id="2.7.13.3"/>
    </reaction>
</comment>
<sequence length="869" mass="98204">MKNKTLQVDIAFPLFNHVRYSIINLFIVFLGIVFSFLAVTFIFFKDSLNHNTVFTLIDLLAWIGILLLVLLAIRLLKTSTEQLPSLEAVFMDSEPDCILITNQRGHILYSNNTYNKLTNLVWNKKIKSLETLLSRDQEVSEALYRLMNNLRINKEGKEEFRLMHSLNNNSQSSGPHWYRLETRILPVLSHKEKNLYAWRITDITSERKDQEKFFRELQNAIDYLDHSPVGFMSADHQGKILYVNATLAEWLGINLTKFTSKSISIGDITAGEGLSIIQSVHAEPEIQKTVTLDLDFRRIDDGHGFPVKIIHHVLASYDDKPGESRTVVISRKNLDSNDSSGTIATMRFNRFFNNMPMAIASIDKKGRILRTNAPFLKLFPSTMEKNSTSHDIFSIVHENEKQKLITALDDANNQKSDILPIDSRHPEDENRHFRFYINAVINRSIEDPEEQAILYAIDITEQKALEAGMVKTQKLNAVGTLAGGIAHDFNNVLTAILLSSDHLLLQSRSSDASFADLMEIKHNANRAAILVRQLLAFSRKQTMSLTVLNLTEVIGNLRMMIQRIIPPQVKLHIDYERELWEVKTDVSQFEQVLVNLCVNAHHAMHNDGGLLTLRTRNIPSTEVYSFNSLDLPKKDMVLVEVEDTGIGMSSDIMEKIFEPFFTTKEVGKGTGLGLSVVYGIIRQSGGYILPESEIGKGSIFRILLPRYIEEENVLKSAQNPTDIAIEIPVEPADLTGNSAIVLLVEDEDSVRRGSKRMLEARGYTVHEACSGTGALKVMEELQGRVDIVISDVVMPEMDGPTLLRELRKTYPNLKFIFISGYAEDAFSKNLPKDAKFSFLSKPFSLKQLATSVHELLQSDPSNHTSSEIK</sequence>
<dbReference type="Pfam" id="PF13188">
    <property type="entry name" value="PAS_8"/>
    <property type="match status" value="2"/>
</dbReference>
<dbReference type="InterPro" id="IPR003594">
    <property type="entry name" value="HATPase_dom"/>
</dbReference>
<dbReference type="Gene3D" id="1.10.287.130">
    <property type="match status" value="1"/>
</dbReference>
<dbReference type="Gene3D" id="3.40.50.2300">
    <property type="match status" value="1"/>
</dbReference>
<dbReference type="EC" id="2.7.13.3" evidence="2"/>
<dbReference type="Gene3D" id="3.30.565.10">
    <property type="entry name" value="Histidine kinase-like ATPase, C-terminal domain"/>
    <property type="match status" value="1"/>
</dbReference>
<evidence type="ECO:0000256" key="2">
    <source>
        <dbReference type="ARBA" id="ARBA00012438"/>
    </source>
</evidence>
<organism evidence="9 10">
    <name type="scientific">Candidatus Liberibacter ctenarytainae</name>
    <dbReference type="NCBI Taxonomy" id="2020335"/>
    <lineage>
        <taxon>Bacteria</taxon>
        <taxon>Pseudomonadati</taxon>
        <taxon>Pseudomonadota</taxon>
        <taxon>Alphaproteobacteria</taxon>
        <taxon>Hyphomicrobiales</taxon>
        <taxon>Rhizobiaceae</taxon>
        <taxon>Liberibacter</taxon>
    </lineage>
</organism>
<protein>
    <recommendedName>
        <fullName evidence="2">histidine kinase</fullName>
        <ecNumber evidence="2">2.7.13.3</ecNumber>
    </recommendedName>
</protein>
<feature type="modified residue" description="4-aspartylphosphate" evidence="4">
    <location>
        <position position="791"/>
    </location>
</feature>
<dbReference type="InterPro" id="IPR005467">
    <property type="entry name" value="His_kinase_dom"/>
</dbReference>
<dbReference type="Pfam" id="PF00072">
    <property type="entry name" value="Response_reg"/>
    <property type="match status" value="1"/>
</dbReference>
<dbReference type="PANTHER" id="PTHR43065:SF42">
    <property type="entry name" value="TWO-COMPONENT SENSOR PPRA"/>
    <property type="match status" value="1"/>
</dbReference>
<dbReference type="SMART" id="SM00387">
    <property type="entry name" value="HATPase_c"/>
    <property type="match status" value="1"/>
</dbReference>
<dbReference type="AlphaFoldDB" id="A0A937ABP9"/>
<dbReference type="GO" id="GO:0000155">
    <property type="term" value="F:phosphorelay sensor kinase activity"/>
    <property type="evidence" value="ECO:0007669"/>
    <property type="project" value="InterPro"/>
</dbReference>
<dbReference type="Pfam" id="PF13426">
    <property type="entry name" value="PAS_9"/>
    <property type="match status" value="1"/>
</dbReference>
<dbReference type="InterPro" id="IPR036890">
    <property type="entry name" value="HATPase_C_sf"/>
</dbReference>
<dbReference type="SMART" id="SM00091">
    <property type="entry name" value="PAS"/>
    <property type="match status" value="3"/>
</dbReference>
<comment type="caution">
    <text evidence="9">The sequence shown here is derived from an EMBL/GenBank/DDBJ whole genome shotgun (WGS) entry which is preliminary data.</text>
</comment>
<dbReference type="InterPro" id="IPR003661">
    <property type="entry name" value="HisK_dim/P_dom"/>
</dbReference>
<dbReference type="PROSITE" id="PS50109">
    <property type="entry name" value="HIS_KIN"/>
    <property type="match status" value="1"/>
</dbReference>
<dbReference type="Gene3D" id="3.30.450.20">
    <property type="entry name" value="PAS domain"/>
    <property type="match status" value="2"/>
</dbReference>
<keyword evidence="9" id="KW-0418">Kinase</keyword>
<feature type="transmembrane region" description="Helical" evidence="5">
    <location>
        <begin position="20"/>
        <end position="44"/>
    </location>
</feature>
<evidence type="ECO:0000313" key="9">
    <source>
        <dbReference type="EMBL" id="MBL0848805.1"/>
    </source>
</evidence>
<dbReference type="SUPFAM" id="SSF47384">
    <property type="entry name" value="Homodimeric domain of signal transducing histidine kinase"/>
    <property type="match status" value="1"/>
</dbReference>
<evidence type="ECO:0000259" key="6">
    <source>
        <dbReference type="PROSITE" id="PS50109"/>
    </source>
</evidence>
<evidence type="ECO:0000259" key="8">
    <source>
        <dbReference type="PROSITE" id="PS50112"/>
    </source>
</evidence>
<dbReference type="SUPFAM" id="SSF55874">
    <property type="entry name" value="ATPase domain of HSP90 chaperone/DNA topoisomerase II/histidine kinase"/>
    <property type="match status" value="1"/>
</dbReference>
<evidence type="ECO:0000259" key="7">
    <source>
        <dbReference type="PROSITE" id="PS50110"/>
    </source>
</evidence>
<feature type="domain" description="PAS" evidence="8">
    <location>
        <begin position="224"/>
        <end position="293"/>
    </location>
</feature>
<evidence type="ECO:0000313" key="10">
    <source>
        <dbReference type="Proteomes" id="UP000736856"/>
    </source>
</evidence>
<evidence type="ECO:0000256" key="1">
    <source>
        <dbReference type="ARBA" id="ARBA00000085"/>
    </source>
</evidence>
<reference evidence="9" key="1">
    <citation type="submission" date="2019-02" db="EMBL/GenBank/DDBJ databases">
        <title>A novel Candidatus Liberibacter species associated with the New Zealand native fuchsia psyllid, Ctenarytaina fuchsiae.</title>
        <authorList>
            <person name="Thompson S.M."/>
            <person name="Jorgensen N."/>
            <person name="David C."/>
            <person name="Bulman S.R."/>
            <person name="Smith G.R."/>
        </authorList>
    </citation>
    <scope>NUCLEOTIDE SEQUENCE</scope>
    <source>
        <strain evidence="9">Oxford</strain>
    </source>
</reference>
<dbReference type="InterPro" id="IPR000014">
    <property type="entry name" value="PAS"/>
</dbReference>
<dbReference type="Pfam" id="PF02518">
    <property type="entry name" value="HATPase_c"/>
    <property type="match status" value="1"/>
</dbReference>
<dbReference type="CDD" id="cd00130">
    <property type="entry name" value="PAS"/>
    <property type="match status" value="1"/>
</dbReference>
<dbReference type="FunFam" id="1.10.287.130:FF:000037">
    <property type="entry name" value="Hybrid sensor histidine kinase/response regulator"/>
    <property type="match status" value="1"/>
</dbReference>
<dbReference type="InterPro" id="IPR004358">
    <property type="entry name" value="Sig_transdc_His_kin-like_C"/>
</dbReference>
<feature type="domain" description="Histidine kinase" evidence="6">
    <location>
        <begin position="484"/>
        <end position="708"/>
    </location>
</feature>
<dbReference type="InterPro" id="IPR036097">
    <property type="entry name" value="HisK_dim/P_sf"/>
</dbReference>
<feature type="transmembrane region" description="Helical" evidence="5">
    <location>
        <begin position="56"/>
        <end position="76"/>
    </location>
</feature>
<dbReference type="SMART" id="SM00448">
    <property type="entry name" value="REC"/>
    <property type="match status" value="1"/>
</dbReference>
<dbReference type="CDD" id="cd00082">
    <property type="entry name" value="HisKA"/>
    <property type="match status" value="1"/>
</dbReference>
<dbReference type="SUPFAM" id="SSF55785">
    <property type="entry name" value="PYP-like sensor domain (PAS domain)"/>
    <property type="match status" value="2"/>
</dbReference>
<keyword evidence="3 4" id="KW-0597">Phosphoprotein</keyword>
<dbReference type="EMBL" id="SEOL01000002">
    <property type="protein sequence ID" value="MBL0848805.1"/>
    <property type="molecule type" value="Genomic_DNA"/>
</dbReference>
<keyword evidence="5" id="KW-0472">Membrane</keyword>
<dbReference type="PROSITE" id="PS50112">
    <property type="entry name" value="PAS"/>
    <property type="match status" value="1"/>
</dbReference>
<evidence type="ECO:0000256" key="5">
    <source>
        <dbReference type="SAM" id="Phobius"/>
    </source>
</evidence>
<feature type="domain" description="Response regulatory" evidence="7">
    <location>
        <begin position="740"/>
        <end position="856"/>
    </location>
</feature>
<dbReference type="InterPro" id="IPR035965">
    <property type="entry name" value="PAS-like_dom_sf"/>
</dbReference>
<dbReference type="SUPFAM" id="SSF52172">
    <property type="entry name" value="CheY-like"/>
    <property type="match status" value="1"/>
</dbReference>
<keyword evidence="5" id="KW-1133">Transmembrane helix</keyword>
<proteinExistence type="predicted"/>
<keyword evidence="5" id="KW-0812">Transmembrane</keyword>
<dbReference type="PROSITE" id="PS50110">
    <property type="entry name" value="RESPONSE_REGULATORY"/>
    <property type="match status" value="1"/>
</dbReference>
<name>A0A937ABP9_9HYPH</name>
<dbReference type="InterPro" id="IPR011006">
    <property type="entry name" value="CheY-like_superfamily"/>
</dbReference>
<dbReference type="PANTHER" id="PTHR43065">
    <property type="entry name" value="SENSOR HISTIDINE KINASE"/>
    <property type="match status" value="1"/>
</dbReference>
<dbReference type="PRINTS" id="PR00344">
    <property type="entry name" value="BCTRLSENSOR"/>
</dbReference>
<accession>A0A937ABP9</accession>
<dbReference type="NCBIfam" id="NF046020">
    <property type="entry name" value="HisKinCckABruc"/>
    <property type="match status" value="1"/>
</dbReference>